<feature type="transmembrane region" description="Helical" evidence="1">
    <location>
        <begin position="49"/>
        <end position="69"/>
    </location>
</feature>
<organism evidence="3 4">
    <name type="scientific">Planotetraspora mira</name>
    <dbReference type="NCBI Taxonomy" id="58121"/>
    <lineage>
        <taxon>Bacteria</taxon>
        <taxon>Bacillati</taxon>
        <taxon>Actinomycetota</taxon>
        <taxon>Actinomycetes</taxon>
        <taxon>Streptosporangiales</taxon>
        <taxon>Streptosporangiaceae</taxon>
        <taxon>Planotetraspora</taxon>
    </lineage>
</organism>
<dbReference type="Proteomes" id="UP000650628">
    <property type="component" value="Unassembled WGS sequence"/>
</dbReference>
<feature type="chain" id="PRO_5035175627" description="LPXTG cell wall anchor domain-containing protein" evidence="2">
    <location>
        <begin position="23"/>
        <end position="78"/>
    </location>
</feature>
<name>A0A8J3X461_9ACTN</name>
<gene>
    <name evidence="3" type="ORF">Pmi06nite_07490</name>
</gene>
<proteinExistence type="predicted"/>
<keyword evidence="1" id="KW-1133">Transmembrane helix</keyword>
<dbReference type="EMBL" id="BOOO01000004">
    <property type="protein sequence ID" value="GII27307.1"/>
    <property type="molecule type" value="Genomic_DNA"/>
</dbReference>
<evidence type="ECO:0000256" key="1">
    <source>
        <dbReference type="SAM" id="Phobius"/>
    </source>
</evidence>
<feature type="signal peptide" evidence="2">
    <location>
        <begin position="1"/>
        <end position="22"/>
    </location>
</feature>
<sequence>MPILLAMMVAGGLMRGSTGIAAADANAGPAGASHANAGQLPFTGAPVGVMAAAGVGLPAVAITCILLSVRRRRASCAK</sequence>
<accession>A0A8J3X461</accession>
<keyword evidence="2" id="KW-0732">Signal</keyword>
<comment type="caution">
    <text evidence="3">The sequence shown here is derived from an EMBL/GenBank/DDBJ whole genome shotgun (WGS) entry which is preliminary data.</text>
</comment>
<reference evidence="3 4" key="1">
    <citation type="submission" date="2021-01" db="EMBL/GenBank/DDBJ databases">
        <title>Whole genome shotgun sequence of Planotetraspora mira NBRC 15435.</title>
        <authorList>
            <person name="Komaki H."/>
            <person name="Tamura T."/>
        </authorList>
    </citation>
    <scope>NUCLEOTIDE SEQUENCE [LARGE SCALE GENOMIC DNA]</scope>
    <source>
        <strain evidence="3 4">NBRC 15435</strain>
    </source>
</reference>
<evidence type="ECO:0000313" key="3">
    <source>
        <dbReference type="EMBL" id="GII27307.1"/>
    </source>
</evidence>
<protein>
    <recommendedName>
        <fullName evidence="5">LPXTG cell wall anchor domain-containing protein</fullName>
    </recommendedName>
</protein>
<keyword evidence="4" id="KW-1185">Reference proteome</keyword>
<evidence type="ECO:0008006" key="5">
    <source>
        <dbReference type="Google" id="ProtNLM"/>
    </source>
</evidence>
<evidence type="ECO:0000256" key="2">
    <source>
        <dbReference type="SAM" id="SignalP"/>
    </source>
</evidence>
<keyword evidence="1" id="KW-0812">Transmembrane</keyword>
<keyword evidence="1" id="KW-0472">Membrane</keyword>
<dbReference type="AlphaFoldDB" id="A0A8J3X461"/>
<evidence type="ECO:0000313" key="4">
    <source>
        <dbReference type="Proteomes" id="UP000650628"/>
    </source>
</evidence>